<evidence type="ECO:0008006" key="3">
    <source>
        <dbReference type="Google" id="ProtNLM"/>
    </source>
</evidence>
<protein>
    <recommendedName>
        <fullName evidence="3">Head-tail joining protein</fullName>
    </recommendedName>
</protein>
<name>A0A6M3MAF8_9ZZZZ</name>
<sequence length="111" mass="12983">MIGTYLVDRITHRMDKGTDKWQEPNDTVDVTRKAFIDYGEHRIQNEMGEVVVSMAKVHMRPLTVIVKDFDTRAINTICYRDKIIFDGIEHAIMRISKSRDFSVRSMDVYVT</sequence>
<evidence type="ECO:0000313" key="2">
    <source>
        <dbReference type="EMBL" id="QJB02555.1"/>
    </source>
</evidence>
<dbReference type="EMBL" id="MT143673">
    <property type="protein sequence ID" value="QJA99894.1"/>
    <property type="molecule type" value="Genomic_DNA"/>
</dbReference>
<dbReference type="EMBL" id="MT143792">
    <property type="protein sequence ID" value="QJB02555.1"/>
    <property type="molecule type" value="Genomic_DNA"/>
</dbReference>
<evidence type="ECO:0000313" key="1">
    <source>
        <dbReference type="EMBL" id="QJA99894.1"/>
    </source>
</evidence>
<gene>
    <name evidence="1" type="ORF">MM171A00780_0003</name>
    <name evidence="2" type="ORF">MM171B01176_0010</name>
</gene>
<organism evidence="2">
    <name type="scientific">viral metagenome</name>
    <dbReference type="NCBI Taxonomy" id="1070528"/>
    <lineage>
        <taxon>unclassified sequences</taxon>
        <taxon>metagenomes</taxon>
        <taxon>organismal metagenomes</taxon>
    </lineage>
</organism>
<proteinExistence type="predicted"/>
<accession>A0A6M3MAF8</accession>
<reference evidence="2" key="1">
    <citation type="submission" date="2020-03" db="EMBL/GenBank/DDBJ databases">
        <title>The deep terrestrial virosphere.</title>
        <authorList>
            <person name="Holmfeldt K."/>
            <person name="Nilsson E."/>
            <person name="Simone D."/>
            <person name="Lopez-Fernandez M."/>
            <person name="Wu X."/>
            <person name="de Brujin I."/>
            <person name="Lundin D."/>
            <person name="Andersson A."/>
            <person name="Bertilsson S."/>
            <person name="Dopson M."/>
        </authorList>
    </citation>
    <scope>NUCLEOTIDE SEQUENCE</scope>
    <source>
        <strain evidence="1">MM171A00780</strain>
        <strain evidence="2">MM171B01176</strain>
    </source>
</reference>
<dbReference type="AlphaFoldDB" id="A0A6M3MAF8"/>